<organism evidence="1 2">
    <name type="scientific">Ancylostoma caninum</name>
    <name type="common">Dog hookworm</name>
    <dbReference type="NCBI Taxonomy" id="29170"/>
    <lineage>
        <taxon>Eukaryota</taxon>
        <taxon>Metazoa</taxon>
        <taxon>Ecdysozoa</taxon>
        <taxon>Nematoda</taxon>
        <taxon>Chromadorea</taxon>
        <taxon>Rhabditida</taxon>
        <taxon>Rhabditina</taxon>
        <taxon>Rhabditomorpha</taxon>
        <taxon>Strongyloidea</taxon>
        <taxon>Ancylostomatidae</taxon>
        <taxon>Ancylostomatinae</taxon>
        <taxon>Ancylostoma</taxon>
    </lineage>
</organism>
<keyword evidence="2" id="KW-1185">Reference proteome</keyword>
<evidence type="ECO:0000313" key="2">
    <source>
        <dbReference type="Proteomes" id="UP000252519"/>
    </source>
</evidence>
<accession>A0A368H1E5</accession>
<gene>
    <name evidence="1" type="ORF">ANCCAN_04840</name>
</gene>
<comment type="caution">
    <text evidence="1">The sequence shown here is derived from an EMBL/GenBank/DDBJ whole genome shotgun (WGS) entry which is preliminary data.</text>
</comment>
<dbReference type="AlphaFoldDB" id="A0A368H1E5"/>
<dbReference type="Proteomes" id="UP000252519">
    <property type="component" value="Unassembled WGS sequence"/>
</dbReference>
<evidence type="ECO:0000313" key="1">
    <source>
        <dbReference type="EMBL" id="RCN49095.1"/>
    </source>
</evidence>
<name>A0A368H1E5_ANCCA</name>
<protein>
    <submittedName>
        <fullName evidence="1">Uncharacterized protein</fullName>
    </submittedName>
</protein>
<proteinExistence type="predicted"/>
<dbReference type="EMBL" id="JOJR01000038">
    <property type="protein sequence ID" value="RCN49095.1"/>
    <property type="molecule type" value="Genomic_DNA"/>
</dbReference>
<sequence>MNCENYKIFKNEAEITKLIHNGTKWPAFIRFYWTFINSKQLKRASQCRNRYRVHYGAPLCSFW</sequence>
<reference evidence="1 2" key="1">
    <citation type="submission" date="2014-10" db="EMBL/GenBank/DDBJ databases">
        <title>Draft genome of the hookworm Ancylostoma caninum.</title>
        <authorList>
            <person name="Mitreva M."/>
        </authorList>
    </citation>
    <scope>NUCLEOTIDE SEQUENCE [LARGE SCALE GENOMIC DNA]</scope>
    <source>
        <strain evidence="1 2">Baltimore</strain>
    </source>
</reference>